<proteinExistence type="predicted"/>
<sequence>MTLETIYILRHGFRANWLIVDWKSPTGLPRDPQLAAFGEVQAREVADHFQSLPDDQRPTAIFSSPYYRCLQTSRPTAITLGVPVYVEHGLSEWYYPVEPGTGLHPRSSSASALKAHFPEIDDSWSSVWYPSRQGEGVAALHDRLAGFLNVFVPELQRRLPAAHRRILLVSHAATIIALTRELVGDRNLLFQVACCSLTSLDRKDHAAGDSTPLEVGNWTARLLGDGTHLKEGLQRPWGFRDLAITNGEVIEEPGIPGTENEKDEPVGSQIIELSSRM</sequence>
<comment type="caution">
    <text evidence="1">The sequence shown here is derived from an EMBL/GenBank/DDBJ whole genome shotgun (WGS) entry which is preliminary data.</text>
</comment>
<dbReference type="EMBL" id="JAGFNK010000285">
    <property type="protein sequence ID" value="KAI9453997.1"/>
    <property type="molecule type" value="Genomic_DNA"/>
</dbReference>
<name>A0ACC0TYS1_9AGAM</name>
<reference evidence="1" key="1">
    <citation type="submission" date="2021-03" db="EMBL/GenBank/DDBJ databases">
        <title>Evolutionary priming and transition to the ectomycorrhizal habit in an iconic lineage of mushroom-forming fungi: is preadaptation a requirement?</title>
        <authorList>
            <consortium name="DOE Joint Genome Institute"/>
            <person name="Looney B.P."/>
            <person name="Miyauchi S."/>
            <person name="Morin E."/>
            <person name="Drula E."/>
            <person name="Courty P.E."/>
            <person name="Chicoki N."/>
            <person name="Fauchery L."/>
            <person name="Kohler A."/>
            <person name="Kuo A."/>
            <person name="LaButti K."/>
            <person name="Pangilinan J."/>
            <person name="Lipzen A."/>
            <person name="Riley R."/>
            <person name="Andreopoulos W."/>
            <person name="He G."/>
            <person name="Johnson J."/>
            <person name="Barry K.W."/>
            <person name="Grigoriev I.V."/>
            <person name="Nagy L."/>
            <person name="Hibbett D."/>
            <person name="Henrissat B."/>
            <person name="Matheny P.B."/>
            <person name="Labbe J."/>
            <person name="Martin A.F."/>
        </authorList>
    </citation>
    <scope>NUCLEOTIDE SEQUENCE</scope>
    <source>
        <strain evidence="1">BPL698</strain>
    </source>
</reference>
<evidence type="ECO:0000313" key="1">
    <source>
        <dbReference type="EMBL" id="KAI9453997.1"/>
    </source>
</evidence>
<organism evidence="1 2">
    <name type="scientific">Russula earlei</name>
    <dbReference type="NCBI Taxonomy" id="71964"/>
    <lineage>
        <taxon>Eukaryota</taxon>
        <taxon>Fungi</taxon>
        <taxon>Dikarya</taxon>
        <taxon>Basidiomycota</taxon>
        <taxon>Agaricomycotina</taxon>
        <taxon>Agaricomycetes</taxon>
        <taxon>Russulales</taxon>
        <taxon>Russulaceae</taxon>
        <taxon>Russula</taxon>
    </lineage>
</organism>
<dbReference type="Proteomes" id="UP001207468">
    <property type="component" value="Unassembled WGS sequence"/>
</dbReference>
<accession>A0ACC0TYS1</accession>
<protein>
    <submittedName>
        <fullName evidence="1">Histidine phosphatase superfamily</fullName>
    </submittedName>
</protein>
<keyword evidence="2" id="KW-1185">Reference proteome</keyword>
<gene>
    <name evidence="1" type="ORF">F5148DRAFT_985306</name>
</gene>
<evidence type="ECO:0000313" key="2">
    <source>
        <dbReference type="Proteomes" id="UP001207468"/>
    </source>
</evidence>